<dbReference type="GO" id="GO:0005739">
    <property type="term" value="C:mitochondrion"/>
    <property type="evidence" value="ECO:0007669"/>
    <property type="project" value="UniProtKB-ARBA"/>
</dbReference>
<protein>
    <recommendedName>
        <fullName evidence="1">Homing endonuclease LAGLIDADG domain-containing protein</fullName>
    </recommendedName>
</protein>
<dbReference type="InParanoid" id="E4ZQ68"/>
<dbReference type="Proteomes" id="UP000002668">
    <property type="component" value="Genome"/>
</dbReference>
<evidence type="ECO:0000313" key="2">
    <source>
        <dbReference type="EMBL" id="CBX89978.1"/>
    </source>
</evidence>
<dbReference type="PANTHER" id="PTHR36181">
    <property type="entry name" value="INTRON-ENCODED ENDONUCLEASE AI3-RELATED"/>
    <property type="match status" value="1"/>
</dbReference>
<sequence length="111" mass="13229">MYYKLDRQYVRFRFKIYLHIDDVEVLNTIKSNLNNYEEIKNIICPIFNAFPLHTSKRLDFENFSQAVFIKDNKQLSDAGMSKIVSLKNTMNTKREIFTYNTTKPQIIINPN</sequence>
<evidence type="ECO:0000313" key="3">
    <source>
        <dbReference type="Proteomes" id="UP000002668"/>
    </source>
</evidence>
<dbReference type="InterPro" id="IPR051289">
    <property type="entry name" value="LAGLIDADG_Endonuclease"/>
</dbReference>
<dbReference type="InterPro" id="IPR027434">
    <property type="entry name" value="Homing_endonucl"/>
</dbReference>
<gene>
    <name evidence="2" type="ORF">LEMA_P123960.1</name>
</gene>
<dbReference type="GO" id="GO:0004519">
    <property type="term" value="F:endonuclease activity"/>
    <property type="evidence" value="ECO:0007669"/>
    <property type="project" value="InterPro"/>
</dbReference>
<dbReference type="eggNOG" id="ENOG502RITR">
    <property type="taxonomic scope" value="Eukaryota"/>
</dbReference>
<dbReference type="HOGENOM" id="CLU_2158886_0_0_1"/>
<dbReference type="AlphaFoldDB" id="E4ZQ68"/>
<keyword evidence="3" id="KW-1185">Reference proteome</keyword>
<name>E4ZQ68_LEPMJ</name>
<dbReference type="InterPro" id="IPR004860">
    <property type="entry name" value="LAGLIDADG_dom"/>
</dbReference>
<dbReference type="PANTHER" id="PTHR36181:SF4">
    <property type="entry name" value="LAGLIDADG ENDONUCLEASE"/>
    <property type="match status" value="1"/>
</dbReference>
<reference evidence="3" key="1">
    <citation type="journal article" date="2011" name="Nat. Commun.">
        <title>Effector diversification within compartments of the Leptosphaeria maculans genome affected by Repeat-Induced Point mutations.</title>
        <authorList>
            <person name="Rouxel T."/>
            <person name="Grandaubert J."/>
            <person name="Hane J.K."/>
            <person name="Hoede C."/>
            <person name="van de Wouw A.P."/>
            <person name="Couloux A."/>
            <person name="Dominguez V."/>
            <person name="Anthouard V."/>
            <person name="Bally P."/>
            <person name="Bourras S."/>
            <person name="Cozijnsen A.J."/>
            <person name="Ciuffetti L.M."/>
            <person name="Degrave A."/>
            <person name="Dilmaghani A."/>
            <person name="Duret L."/>
            <person name="Fudal I."/>
            <person name="Goodwin S.B."/>
            <person name="Gout L."/>
            <person name="Glaser N."/>
            <person name="Linglin J."/>
            <person name="Kema G.H.J."/>
            <person name="Lapalu N."/>
            <person name="Lawrence C.B."/>
            <person name="May K."/>
            <person name="Meyer M."/>
            <person name="Ollivier B."/>
            <person name="Poulain J."/>
            <person name="Schoch C.L."/>
            <person name="Simon A."/>
            <person name="Spatafora J.W."/>
            <person name="Stachowiak A."/>
            <person name="Turgeon B.G."/>
            <person name="Tyler B.M."/>
            <person name="Vincent D."/>
            <person name="Weissenbach J."/>
            <person name="Amselem J."/>
            <person name="Quesneville H."/>
            <person name="Oliver R.P."/>
            <person name="Wincker P."/>
            <person name="Balesdent M.-H."/>
            <person name="Howlett B.J."/>
        </authorList>
    </citation>
    <scope>NUCLEOTIDE SEQUENCE [LARGE SCALE GENOMIC DNA]</scope>
    <source>
        <strain evidence="3">JN3 / isolate v23.1.3 / race Av1-4-5-6-7-8</strain>
    </source>
</reference>
<organism evidence="3">
    <name type="scientific">Leptosphaeria maculans (strain JN3 / isolate v23.1.3 / race Av1-4-5-6-7-8)</name>
    <name type="common">Blackleg fungus</name>
    <name type="synonym">Phoma lingam</name>
    <dbReference type="NCBI Taxonomy" id="985895"/>
    <lineage>
        <taxon>Eukaryota</taxon>
        <taxon>Fungi</taxon>
        <taxon>Dikarya</taxon>
        <taxon>Ascomycota</taxon>
        <taxon>Pezizomycotina</taxon>
        <taxon>Dothideomycetes</taxon>
        <taxon>Pleosporomycetidae</taxon>
        <taxon>Pleosporales</taxon>
        <taxon>Pleosporineae</taxon>
        <taxon>Leptosphaeriaceae</taxon>
        <taxon>Plenodomus</taxon>
        <taxon>Plenodomus lingam/Leptosphaeria maculans species complex</taxon>
    </lineage>
</organism>
<dbReference type="Gene3D" id="3.10.28.10">
    <property type="entry name" value="Homing endonucleases"/>
    <property type="match status" value="1"/>
</dbReference>
<feature type="domain" description="Homing endonuclease LAGLIDADG" evidence="1">
    <location>
        <begin position="32"/>
        <end position="67"/>
    </location>
</feature>
<dbReference type="Pfam" id="PF00961">
    <property type="entry name" value="LAGLIDADG_1"/>
    <property type="match status" value="1"/>
</dbReference>
<proteinExistence type="predicted"/>
<dbReference type="EMBL" id="FP929115">
    <property type="protein sequence ID" value="CBX89978.1"/>
    <property type="molecule type" value="Genomic_DNA"/>
</dbReference>
<dbReference type="OrthoDB" id="3705528at2759"/>
<dbReference type="VEuPathDB" id="FungiDB:LEMA_P123960.1"/>
<accession>E4ZQ68</accession>
<evidence type="ECO:0000259" key="1">
    <source>
        <dbReference type="Pfam" id="PF00961"/>
    </source>
</evidence>
<dbReference type="SUPFAM" id="SSF55608">
    <property type="entry name" value="Homing endonucleases"/>
    <property type="match status" value="1"/>
</dbReference>